<protein>
    <recommendedName>
        <fullName evidence="1">Copper amine oxidase-like N-terminal domain-containing protein</fullName>
    </recommendedName>
</protein>
<dbReference type="InterPro" id="IPR012854">
    <property type="entry name" value="Cu_amine_oxidase-like_N"/>
</dbReference>
<dbReference type="InterPro" id="IPR036582">
    <property type="entry name" value="Mao_N_sf"/>
</dbReference>
<dbReference type="Proteomes" id="UP000671913">
    <property type="component" value="Chromosome"/>
</dbReference>
<dbReference type="Gene3D" id="3.30.457.10">
    <property type="entry name" value="Copper amine oxidase-like, N-terminal domain"/>
    <property type="match status" value="1"/>
</dbReference>
<accession>A0A975GAA7</accession>
<dbReference type="SUPFAM" id="SSF55383">
    <property type="entry name" value="Copper amine oxidase, domain N"/>
    <property type="match status" value="1"/>
</dbReference>
<evidence type="ECO:0000313" key="3">
    <source>
        <dbReference type="Proteomes" id="UP000671913"/>
    </source>
</evidence>
<name>A0A975GAA7_9THEO</name>
<reference evidence="2" key="1">
    <citation type="submission" date="2020-08" db="EMBL/GenBank/DDBJ databases">
        <title>Genomic insights into the carbon and energy metabolism of the first obligate autotrophic acetogenic bacterium Aceticella autotrophica gen. nov., sp. nov.</title>
        <authorList>
            <person name="Toshchakov S.V."/>
            <person name="Elcheninov A.G."/>
            <person name="Kublanov I.V."/>
            <person name="Frolov E.N."/>
            <person name="Lebedinsky A.V."/>
        </authorList>
    </citation>
    <scope>NUCLEOTIDE SEQUENCE</scope>
    <source>
        <strain evidence="2">3443-3Ac</strain>
    </source>
</reference>
<proteinExistence type="predicted"/>
<organism evidence="2 3">
    <name type="scientific">Aceticella autotrophica</name>
    <dbReference type="NCBI Taxonomy" id="2755338"/>
    <lineage>
        <taxon>Bacteria</taxon>
        <taxon>Bacillati</taxon>
        <taxon>Bacillota</taxon>
        <taxon>Clostridia</taxon>
        <taxon>Thermoanaerobacterales</taxon>
        <taxon>Thermoanaerobacteraceae</taxon>
        <taxon>Aceticella</taxon>
    </lineage>
</organism>
<dbReference type="AlphaFoldDB" id="A0A975GAA7"/>
<dbReference type="Gene3D" id="3.10.620.30">
    <property type="match status" value="1"/>
</dbReference>
<dbReference type="Pfam" id="PF07833">
    <property type="entry name" value="Cu_amine_oxidN1"/>
    <property type="match status" value="1"/>
</dbReference>
<evidence type="ECO:0000313" key="2">
    <source>
        <dbReference type="EMBL" id="QSZ26937.1"/>
    </source>
</evidence>
<evidence type="ECO:0000259" key="1">
    <source>
        <dbReference type="Pfam" id="PF07833"/>
    </source>
</evidence>
<feature type="domain" description="Copper amine oxidase-like N-terminal" evidence="1">
    <location>
        <begin position="46"/>
        <end position="162"/>
    </location>
</feature>
<sequence length="422" mass="47510">MLISKQKTAKALIGVMLCFTVLLMPILGLAKPTYKAIFTIGSNNYTVDGTTKTMDTAAYETNGRVIVPARYLAEALNAQSYYDKDTKVVTFVKGDTTIQFTLGSKQMSVTKNGVKKTITMETAATTFDVSGNDTGRTFVPARYVAEALGYTVDWNEANHEVLVYYPDTTQPTPQPIPQLTSQPTTQPVPQIHTISQDFVWEYNNKSYCWHIEVPSDLLEYDRNITEITNKFYNSNGEEQYLQLSYMPDEIKTLVLSCSELAHGNLTSWVNEERNYIYIGCLSKYLLQVAQSDGYDNFHTAEFVQSFVGGAIPYKITETPQLPAQTLVDGGDCKDKSILLASILKNMNYEVALLHFDPLPGQQYGHMAVGIVLNDNDIPYNLGYVPYYYEYNGKKYYFMETTKPGWSLGERSLEQAAYVYPVN</sequence>
<dbReference type="RefSeq" id="WP_284679627.1">
    <property type="nucleotide sequence ID" value="NZ_CP060096.1"/>
</dbReference>
<dbReference type="EMBL" id="CP060096">
    <property type="protein sequence ID" value="QSZ26937.1"/>
    <property type="molecule type" value="Genomic_DNA"/>
</dbReference>
<keyword evidence="3" id="KW-1185">Reference proteome</keyword>
<gene>
    <name evidence="2" type="ORF">ACETAC_08690</name>
</gene>
<dbReference type="KEGG" id="aaut:ACETAC_08690"/>